<dbReference type="AlphaFoldDB" id="A0AA41RZQ7"/>
<dbReference type="PANTHER" id="PTHR33132">
    <property type="entry name" value="OSJNBB0118P14.9 PROTEIN"/>
    <property type="match status" value="1"/>
</dbReference>
<gene>
    <name evidence="2" type="ORF">MKW94_004005</name>
</gene>
<keyword evidence="3" id="KW-1185">Reference proteome</keyword>
<dbReference type="PANTHER" id="PTHR33132:SF92">
    <property type="entry name" value="SERINE-RICH PROTEIN"/>
    <property type="match status" value="1"/>
</dbReference>
<feature type="compositionally biased region" description="Basic and acidic residues" evidence="1">
    <location>
        <begin position="1"/>
        <end position="18"/>
    </location>
</feature>
<sequence>MLRIETHQEEKENKERQENSIFMGGGGVLTRQTSNGAKINCLCSPTTHAGSFRCRFHRAHSSTNASLQRTKSFDTPTVLPPPPKGTNEHDDGARSKITIS</sequence>
<feature type="compositionally biased region" description="Polar residues" evidence="1">
    <location>
        <begin position="61"/>
        <end position="75"/>
    </location>
</feature>
<evidence type="ECO:0000256" key="1">
    <source>
        <dbReference type="SAM" id="MobiDB-lite"/>
    </source>
</evidence>
<comment type="caution">
    <text evidence="2">The sequence shown here is derived from an EMBL/GenBank/DDBJ whole genome shotgun (WGS) entry which is preliminary data.</text>
</comment>
<accession>A0AA41RZQ7</accession>
<reference evidence="2" key="1">
    <citation type="submission" date="2022-03" db="EMBL/GenBank/DDBJ databases">
        <title>A functionally conserved STORR gene fusion in Papaver species that diverged 16.8 million years ago.</title>
        <authorList>
            <person name="Catania T."/>
        </authorList>
    </citation>
    <scope>NUCLEOTIDE SEQUENCE</scope>
    <source>
        <strain evidence="2">S-191538</strain>
    </source>
</reference>
<evidence type="ECO:0000313" key="3">
    <source>
        <dbReference type="Proteomes" id="UP001177140"/>
    </source>
</evidence>
<protein>
    <submittedName>
        <fullName evidence="2">Uncharacterized protein</fullName>
    </submittedName>
</protein>
<feature type="region of interest" description="Disordered" evidence="1">
    <location>
        <begin position="61"/>
        <end position="100"/>
    </location>
</feature>
<proteinExistence type="predicted"/>
<dbReference type="EMBL" id="JAJJMA010066630">
    <property type="protein sequence ID" value="MCL7027297.1"/>
    <property type="molecule type" value="Genomic_DNA"/>
</dbReference>
<name>A0AA41RZQ7_PAPNU</name>
<evidence type="ECO:0000313" key="2">
    <source>
        <dbReference type="EMBL" id="MCL7027297.1"/>
    </source>
</evidence>
<dbReference type="Proteomes" id="UP001177140">
    <property type="component" value="Unassembled WGS sequence"/>
</dbReference>
<feature type="region of interest" description="Disordered" evidence="1">
    <location>
        <begin position="1"/>
        <end position="27"/>
    </location>
</feature>
<organism evidence="2 3">
    <name type="scientific">Papaver nudicaule</name>
    <name type="common">Iceland poppy</name>
    <dbReference type="NCBI Taxonomy" id="74823"/>
    <lineage>
        <taxon>Eukaryota</taxon>
        <taxon>Viridiplantae</taxon>
        <taxon>Streptophyta</taxon>
        <taxon>Embryophyta</taxon>
        <taxon>Tracheophyta</taxon>
        <taxon>Spermatophyta</taxon>
        <taxon>Magnoliopsida</taxon>
        <taxon>Ranunculales</taxon>
        <taxon>Papaveraceae</taxon>
        <taxon>Papaveroideae</taxon>
        <taxon>Papaver</taxon>
    </lineage>
</organism>